<dbReference type="SUPFAM" id="SSF109604">
    <property type="entry name" value="HD-domain/PDEase-like"/>
    <property type="match status" value="1"/>
</dbReference>
<dbReference type="Gene3D" id="1.10.3210.10">
    <property type="entry name" value="Hypothetical protein af1432"/>
    <property type="match status" value="1"/>
</dbReference>
<comment type="caution">
    <text evidence="1">The sequence shown here is derived from an EMBL/GenBank/DDBJ whole genome shotgun (WGS) entry which is preliminary data.</text>
</comment>
<dbReference type="EMBL" id="JBIAMT010000002">
    <property type="protein sequence ID" value="MFF0497057.1"/>
    <property type="molecule type" value="Genomic_DNA"/>
</dbReference>
<evidence type="ECO:0000313" key="2">
    <source>
        <dbReference type="Proteomes" id="UP001601442"/>
    </source>
</evidence>
<proteinExistence type="predicted"/>
<keyword evidence="2" id="KW-1185">Reference proteome</keyword>
<dbReference type="PANTHER" id="PTHR46246">
    <property type="entry name" value="GUANOSINE-3',5'-BIS(DIPHOSPHATE) 3'-PYROPHOSPHOHYDROLASE MESH1"/>
    <property type="match status" value="1"/>
</dbReference>
<dbReference type="Pfam" id="PF13328">
    <property type="entry name" value="HD_4"/>
    <property type="match status" value="1"/>
</dbReference>
<reference evidence="1 2" key="1">
    <citation type="submission" date="2024-10" db="EMBL/GenBank/DDBJ databases">
        <title>The Natural Products Discovery Center: Release of the First 8490 Sequenced Strains for Exploring Actinobacteria Biosynthetic Diversity.</title>
        <authorList>
            <person name="Kalkreuter E."/>
            <person name="Kautsar S.A."/>
            <person name="Yang D."/>
            <person name="Bader C.D."/>
            <person name="Teijaro C.N."/>
            <person name="Fluegel L."/>
            <person name="Davis C.M."/>
            <person name="Simpson J.R."/>
            <person name="Lauterbach L."/>
            <person name="Steele A.D."/>
            <person name="Gui C."/>
            <person name="Meng S."/>
            <person name="Li G."/>
            <person name="Viehrig K."/>
            <person name="Ye F."/>
            <person name="Su P."/>
            <person name="Kiefer A.F."/>
            <person name="Nichols A."/>
            <person name="Cepeda A.J."/>
            <person name="Yan W."/>
            <person name="Fan B."/>
            <person name="Jiang Y."/>
            <person name="Adhikari A."/>
            <person name="Zheng C.-J."/>
            <person name="Schuster L."/>
            <person name="Cowan T.M."/>
            <person name="Smanski M.J."/>
            <person name="Chevrette M.G."/>
            <person name="De Carvalho L.P.S."/>
            <person name="Shen B."/>
        </authorList>
    </citation>
    <scope>NUCLEOTIDE SEQUENCE [LARGE SCALE GENOMIC DNA]</scope>
    <source>
        <strain evidence="1 2">NPDC004119</strain>
    </source>
</reference>
<organism evidence="1 2">
    <name type="scientific">Nocardia aobensis</name>
    <dbReference type="NCBI Taxonomy" id="257277"/>
    <lineage>
        <taxon>Bacteria</taxon>
        <taxon>Bacillati</taxon>
        <taxon>Actinomycetota</taxon>
        <taxon>Actinomycetes</taxon>
        <taxon>Mycobacteriales</taxon>
        <taxon>Nocardiaceae</taxon>
        <taxon>Nocardia</taxon>
    </lineage>
</organism>
<dbReference type="Proteomes" id="UP001601442">
    <property type="component" value="Unassembled WGS sequence"/>
</dbReference>
<evidence type="ECO:0000313" key="1">
    <source>
        <dbReference type="EMBL" id="MFF0497057.1"/>
    </source>
</evidence>
<protein>
    <submittedName>
        <fullName evidence="1">HD domain-containing protein</fullName>
    </submittedName>
</protein>
<dbReference type="InterPro" id="IPR052194">
    <property type="entry name" value="MESH1"/>
</dbReference>
<accession>A0ABW6P0V9</accession>
<dbReference type="RefSeq" id="WP_387393192.1">
    <property type="nucleotide sequence ID" value="NZ_JBIAMT010000002.1"/>
</dbReference>
<name>A0ABW6P0V9_9NOCA</name>
<gene>
    <name evidence="1" type="ORF">ACFYU5_11675</name>
</gene>
<dbReference type="PANTHER" id="PTHR46246:SF1">
    <property type="entry name" value="GUANOSINE-3',5'-BIS(DIPHOSPHATE) 3'-PYROPHOSPHOHYDROLASE MESH1"/>
    <property type="match status" value="1"/>
</dbReference>
<sequence>MESIGAGILAAMPLHTLSDVHGEEGLRQRLLLESERKLADPERVYAALEFVADLHRDDNYGREPYLNHLLRVAIRIVSHYEVHDTDLVLAGLLHDAVEDHAADLVALRDEQDPDEDSTPAEPDEDAAAALAVLTRRFGERVSNLVAAVTNPAHDADEDRHIRYRDHVAASLDRDPWARVVKISDFTDNGVGILYADEQAVMSKLATKYRPLTAVYRELITRPDTPLAPHVKQHILEQLDTADARFDVILAAGDD</sequence>